<gene>
    <name evidence="2" type="ORF">BV61_04205</name>
</gene>
<keyword evidence="3" id="KW-1185">Reference proteome</keyword>
<dbReference type="Proteomes" id="UP000242636">
    <property type="component" value="Unassembled WGS sequence"/>
</dbReference>
<dbReference type="AlphaFoldDB" id="A0A1T1CZ22"/>
<organism evidence="2 3">
    <name type="scientific">Candidatus Synechococcus spongiarum LMB bulk15M</name>
    <dbReference type="NCBI Taxonomy" id="1943582"/>
    <lineage>
        <taxon>Bacteria</taxon>
        <taxon>Bacillati</taxon>
        <taxon>Cyanobacteriota</taxon>
        <taxon>Cyanophyceae</taxon>
        <taxon>Synechococcales</taxon>
        <taxon>Synechococcaceae</taxon>
        <taxon>Synechococcus</taxon>
    </lineage>
</organism>
<feature type="transmembrane region" description="Helical" evidence="1">
    <location>
        <begin position="197"/>
        <end position="217"/>
    </location>
</feature>
<keyword evidence="1" id="KW-1133">Transmembrane helix</keyword>
<accession>A0A1T1CZ22</accession>
<protein>
    <recommendedName>
        <fullName evidence="4">DUF2079 domain-containing protein</fullName>
    </recommendedName>
</protein>
<dbReference type="InterPro" id="IPR018650">
    <property type="entry name" value="STSV1_Orf64"/>
</dbReference>
<name>A0A1T1CZ22_9SYNE</name>
<evidence type="ECO:0000313" key="3">
    <source>
        <dbReference type="Proteomes" id="UP000242636"/>
    </source>
</evidence>
<comment type="caution">
    <text evidence="2">The sequence shown here is derived from an EMBL/GenBank/DDBJ whole genome shotgun (WGS) entry which is preliminary data.</text>
</comment>
<reference evidence="2 3" key="1">
    <citation type="submission" date="2017-02" db="EMBL/GenBank/DDBJ databases">
        <title>Draft Genome Sequences of 'Candidatus Synechococcus spongiarum', Cyanobacterial Symbionts of the Mediterranean Sponge Aplysina aerophoba from two locations.</title>
        <authorList>
            <person name="Slaby B.M."/>
            <person name="Hentschel U."/>
        </authorList>
    </citation>
    <scope>NUCLEOTIDE SEQUENCE [LARGE SCALE GENOMIC DNA]</scope>
    <source>
        <strain evidence="2">LMB bulk15M</strain>
    </source>
</reference>
<dbReference type="Pfam" id="PF09852">
    <property type="entry name" value="DUF2079"/>
    <property type="match status" value="1"/>
</dbReference>
<feature type="transmembrane region" description="Helical" evidence="1">
    <location>
        <begin position="162"/>
        <end position="185"/>
    </location>
</feature>
<feature type="transmembrane region" description="Helical" evidence="1">
    <location>
        <begin position="88"/>
        <end position="107"/>
    </location>
</feature>
<keyword evidence="1" id="KW-0472">Membrane</keyword>
<evidence type="ECO:0000313" key="2">
    <source>
        <dbReference type="EMBL" id="OOV33847.1"/>
    </source>
</evidence>
<feature type="transmembrane region" description="Helical" evidence="1">
    <location>
        <begin position="119"/>
        <end position="137"/>
    </location>
</feature>
<feature type="transmembrane region" description="Helical" evidence="1">
    <location>
        <begin position="263"/>
        <end position="281"/>
    </location>
</feature>
<keyword evidence="1" id="KW-0812">Transmembrane</keyword>
<sequence length="475" mass="53834">MRFQRPPRLFWLISTLLVGLFWGLAALKHYLLQSTAWDLGIFDQVAWKMSQGLEPHSTFTDLHHMGDHGAWAFYAIAPLYWLAPSVHWLFLTQALGLILTALPVWHLGVQAGLKQRERWLICGLWWLQPVVFNVNLFDFHPETWAMPFLALAIWANRAERRWLWIACLFLAMGCKGALGLIVIGVALEQALRRRWRWAVAALLVGGGWLLLLMEFLFPAVNGDAGLMAFGRHQGRYSHLGENVGNILRNALFSPGEFLGALDWANILFYLFLLSLPLAFYWRRSSIPILAATLPLLASNILSSSSAQQDLVHQYNLPIAVLLVVASMDGFATDLRQSRLWLTRRLWFCTFWAALCFTLLAKRGYSLGYHVITKINQVQPAYSLIVQIADNDSVLTHNHLAPHLSQRLVVKLLSGEQSLTAADLDQLDVALLNRHDPRWPTSIQHTAATIEQLQAMQWACEEDDQSGFVLCQRPTS</sequence>
<evidence type="ECO:0008006" key="4">
    <source>
        <dbReference type="Google" id="ProtNLM"/>
    </source>
</evidence>
<evidence type="ECO:0000256" key="1">
    <source>
        <dbReference type="SAM" id="Phobius"/>
    </source>
</evidence>
<proteinExistence type="predicted"/>
<dbReference type="EMBL" id="MWLD01000052">
    <property type="protein sequence ID" value="OOV33847.1"/>
    <property type="molecule type" value="Genomic_DNA"/>
</dbReference>